<feature type="compositionally biased region" description="Polar residues" evidence="6">
    <location>
        <begin position="368"/>
        <end position="377"/>
    </location>
</feature>
<dbReference type="OrthoDB" id="376357at2759"/>
<evidence type="ECO:0000313" key="8">
    <source>
        <dbReference type="EMBL" id="KAJ1959988.1"/>
    </source>
</evidence>
<dbReference type="InterPro" id="IPR035979">
    <property type="entry name" value="RBD_domain_sf"/>
</dbReference>
<accession>A0A9W8APW6</accession>
<evidence type="ECO:0000313" key="9">
    <source>
        <dbReference type="Proteomes" id="UP001150925"/>
    </source>
</evidence>
<dbReference type="Gene3D" id="1.10.287.110">
    <property type="entry name" value="DnaJ domain"/>
    <property type="match status" value="1"/>
</dbReference>
<dbReference type="SMART" id="SM00271">
    <property type="entry name" value="DnaJ"/>
    <property type="match status" value="1"/>
</dbReference>
<dbReference type="CDD" id="cd06257">
    <property type="entry name" value="DnaJ"/>
    <property type="match status" value="1"/>
</dbReference>
<evidence type="ECO:0000256" key="3">
    <source>
        <dbReference type="ARBA" id="ARBA00022490"/>
    </source>
</evidence>
<dbReference type="Proteomes" id="UP001150925">
    <property type="component" value="Unassembled WGS sequence"/>
</dbReference>
<feature type="region of interest" description="Disordered" evidence="6">
    <location>
        <begin position="359"/>
        <end position="391"/>
    </location>
</feature>
<dbReference type="GO" id="GO:0000390">
    <property type="term" value="P:spliceosomal complex disassembly"/>
    <property type="evidence" value="ECO:0007669"/>
    <property type="project" value="TreeGrafter"/>
</dbReference>
<reference evidence="8" key="1">
    <citation type="submission" date="2022-07" db="EMBL/GenBank/DDBJ databases">
        <title>Phylogenomic reconstructions and comparative analyses of Kickxellomycotina fungi.</title>
        <authorList>
            <person name="Reynolds N.K."/>
            <person name="Stajich J.E."/>
            <person name="Barry K."/>
            <person name="Grigoriev I.V."/>
            <person name="Crous P."/>
            <person name="Smith M.E."/>
        </authorList>
    </citation>
    <scope>NUCLEOTIDE SEQUENCE</scope>
    <source>
        <strain evidence="8">RSA 1196</strain>
    </source>
</reference>
<dbReference type="GO" id="GO:0005737">
    <property type="term" value="C:cytoplasm"/>
    <property type="evidence" value="ECO:0007669"/>
    <property type="project" value="UniProtKB-SubCell"/>
</dbReference>
<keyword evidence="9" id="KW-1185">Reference proteome</keyword>
<feature type="compositionally biased region" description="Low complexity" evidence="6">
    <location>
        <begin position="109"/>
        <end position="118"/>
    </location>
</feature>
<feature type="compositionally biased region" description="Polar residues" evidence="6">
    <location>
        <begin position="325"/>
        <end position="336"/>
    </location>
</feature>
<proteinExistence type="predicted"/>
<evidence type="ECO:0000256" key="4">
    <source>
        <dbReference type="ARBA" id="ARBA00023186"/>
    </source>
</evidence>
<sequence>MAMKKTHYDTLGLSLGCTTKEITKAYRTQALKYHPDKNPDNPVAAQRFHEISIAYETLTHAEKKAKYDQELQAQLQRQQKHAELDQQRRAMKESLERGEREARQRHVQAQEAKAQQAQELEAYRQELMRQSRLREKGASRRQPPRNEDVGEGLPENVAMALKSSQVKQKVAEVDRSVMAKWSRKSKTTWTERTLLDHFRSVGPVDHIIMSTKKPTTALIVFQSLISAYVAVTQPHRVGGSDQPFRIQWASGTPPEFIQQLEKDAQMPSTTKGTSTQGNDHQPDSSHTLASVDTAPPATTMSSSSSRQPPPPPSFTSFPGLESDGLSGSTTSASPAETLSLDDYETLTFINLRNWERQQLSEQLRQEQDGSTAESTNEAPHPEPTSKRSKLS</sequence>
<keyword evidence="4" id="KW-0143">Chaperone</keyword>
<comment type="caution">
    <text evidence="8">The sequence shown here is derived from an EMBL/GenBank/DDBJ whole genome shotgun (WGS) entry which is preliminary data.</text>
</comment>
<feature type="compositionally biased region" description="Polar residues" evidence="6">
    <location>
        <begin position="266"/>
        <end position="290"/>
    </location>
</feature>
<dbReference type="EMBL" id="JANBPY010001450">
    <property type="protein sequence ID" value="KAJ1959988.1"/>
    <property type="molecule type" value="Genomic_DNA"/>
</dbReference>
<dbReference type="Pfam" id="PF00226">
    <property type="entry name" value="DnaJ"/>
    <property type="match status" value="1"/>
</dbReference>
<dbReference type="PROSITE" id="PS50076">
    <property type="entry name" value="DNAJ_2"/>
    <property type="match status" value="1"/>
</dbReference>
<dbReference type="GO" id="GO:0005681">
    <property type="term" value="C:spliceosomal complex"/>
    <property type="evidence" value="ECO:0007669"/>
    <property type="project" value="TreeGrafter"/>
</dbReference>
<name>A0A9W8APW6_9FUNG</name>
<evidence type="ECO:0000256" key="6">
    <source>
        <dbReference type="SAM" id="MobiDB-lite"/>
    </source>
</evidence>
<dbReference type="InterPro" id="IPR012677">
    <property type="entry name" value="Nucleotide-bd_a/b_plait_sf"/>
</dbReference>
<organism evidence="8 9">
    <name type="scientific">Dispira parvispora</name>
    <dbReference type="NCBI Taxonomy" id="1520584"/>
    <lineage>
        <taxon>Eukaryota</taxon>
        <taxon>Fungi</taxon>
        <taxon>Fungi incertae sedis</taxon>
        <taxon>Zoopagomycota</taxon>
        <taxon>Kickxellomycotina</taxon>
        <taxon>Dimargaritomycetes</taxon>
        <taxon>Dimargaritales</taxon>
        <taxon>Dimargaritaceae</taxon>
        <taxon>Dispira</taxon>
    </lineage>
</organism>
<dbReference type="InterPro" id="IPR001623">
    <property type="entry name" value="DnaJ_domain"/>
</dbReference>
<feature type="domain" description="J" evidence="7">
    <location>
        <begin position="6"/>
        <end position="71"/>
    </location>
</feature>
<feature type="compositionally biased region" description="Basic and acidic residues" evidence="6">
    <location>
        <begin position="132"/>
        <end position="148"/>
    </location>
</feature>
<dbReference type="InterPro" id="IPR052094">
    <property type="entry name" value="Pre-mRNA-splicing_ERAD"/>
</dbReference>
<dbReference type="Gene3D" id="3.30.70.330">
    <property type="match status" value="1"/>
</dbReference>
<feature type="region of interest" description="Disordered" evidence="6">
    <location>
        <begin position="78"/>
        <end position="118"/>
    </location>
</feature>
<dbReference type="GO" id="GO:0003676">
    <property type="term" value="F:nucleic acid binding"/>
    <property type="evidence" value="ECO:0007669"/>
    <property type="project" value="InterPro"/>
</dbReference>
<feature type="compositionally biased region" description="Basic and acidic residues" evidence="6">
    <location>
        <begin position="80"/>
        <end position="104"/>
    </location>
</feature>
<dbReference type="InterPro" id="IPR036869">
    <property type="entry name" value="J_dom_sf"/>
</dbReference>
<evidence type="ECO:0000256" key="1">
    <source>
        <dbReference type="ARBA" id="ARBA00004123"/>
    </source>
</evidence>
<dbReference type="PANTHER" id="PTHR44313">
    <property type="entry name" value="DNAJ HOMOLOG SUBFAMILY C MEMBER 17"/>
    <property type="match status" value="1"/>
</dbReference>
<feature type="compositionally biased region" description="Low complexity" evidence="6">
    <location>
        <begin position="293"/>
        <end position="306"/>
    </location>
</feature>
<feature type="region of interest" description="Disordered" evidence="6">
    <location>
        <begin position="132"/>
        <end position="153"/>
    </location>
</feature>
<evidence type="ECO:0000256" key="5">
    <source>
        <dbReference type="ARBA" id="ARBA00023242"/>
    </source>
</evidence>
<feature type="region of interest" description="Disordered" evidence="6">
    <location>
        <begin position="263"/>
        <end position="337"/>
    </location>
</feature>
<gene>
    <name evidence="8" type="primary">DNAJC17</name>
    <name evidence="8" type="ORF">IWQ62_004400</name>
</gene>
<evidence type="ECO:0000256" key="2">
    <source>
        <dbReference type="ARBA" id="ARBA00004496"/>
    </source>
</evidence>
<protein>
    <submittedName>
        <fullName evidence="8">DnaJ (Hsp40), sub C, member 17</fullName>
    </submittedName>
</protein>
<evidence type="ECO:0000259" key="7">
    <source>
        <dbReference type="PROSITE" id="PS50076"/>
    </source>
</evidence>
<keyword evidence="3" id="KW-0963">Cytoplasm</keyword>
<comment type="subcellular location">
    <subcellularLocation>
        <location evidence="2">Cytoplasm</location>
    </subcellularLocation>
    <subcellularLocation>
        <location evidence="1">Nucleus</location>
    </subcellularLocation>
</comment>
<dbReference type="SUPFAM" id="SSF54928">
    <property type="entry name" value="RNA-binding domain, RBD"/>
    <property type="match status" value="1"/>
</dbReference>
<dbReference type="AlphaFoldDB" id="A0A9W8APW6"/>
<dbReference type="SUPFAM" id="SSF46565">
    <property type="entry name" value="Chaperone J-domain"/>
    <property type="match status" value="1"/>
</dbReference>
<keyword evidence="5" id="KW-0539">Nucleus</keyword>
<dbReference type="PANTHER" id="PTHR44313:SF1">
    <property type="entry name" value="DNAJ HOMOLOG SUBFAMILY C MEMBER 17"/>
    <property type="match status" value="1"/>
</dbReference>
<dbReference type="PRINTS" id="PR00625">
    <property type="entry name" value="JDOMAIN"/>
</dbReference>